<dbReference type="Proteomes" id="UP000321598">
    <property type="component" value="Unassembled WGS sequence"/>
</dbReference>
<evidence type="ECO:0000313" key="9">
    <source>
        <dbReference type="Proteomes" id="UP000254956"/>
    </source>
</evidence>
<sequence length="306" mass="35002">MKPFLYLVIYKQWKQYLLLFGILLSSLGLIWVLQKTINQTFHIPIAIQDLDQSANSKTLIKQLKQEPILEVSTLPLDDDYIEEAVTKKEAVISLQIPKNYSSQLEQNDLHEAILLYGRDDFIGNISLEIVSQSLYNQQIPHLVHAHVQEADTNVSINQVKSKLTAKTPASNVDFRALHNASNRSLSMSIIFGLLLCISSIQILLHHNLKQNAPLQRLYLAPFSKLKLYGLYIAAHTIVLLIILWLSALLMHQQLSITFYLATLFVIIIYELGISWLLFTINTLSHRLFMALIYAVAITLIYIYLQF</sequence>
<feature type="transmembrane region" description="Helical" evidence="5">
    <location>
        <begin position="228"/>
        <end position="249"/>
    </location>
</feature>
<keyword evidence="3 5" id="KW-1133">Transmembrane helix</keyword>
<dbReference type="GO" id="GO:0140359">
    <property type="term" value="F:ABC-type transporter activity"/>
    <property type="evidence" value="ECO:0007669"/>
    <property type="project" value="InterPro"/>
</dbReference>
<dbReference type="Gene3D" id="3.40.1710.10">
    <property type="entry name" value="abc type-2 transporter like domain"/>
    <property type="match status" value="1"/>
</dbReference>
<feature type="transmembrane region" description="Helical" evidence="5">
    <location>
        <begin position="256"/>
        <end position="278"/>
    </location>
</feature>
<comment type="subcellular location">
    <subcellularLocation>
        <location evidence="1">Membrane</location>
        <topology evidence="1">Multi-pass membrane protein</topology>
    </subcellularLocation>
</comment>
<keyword evidence="2 5" id="KW-0812">Transmembrane</keyword>
<evidence type="ECO:0000313" key="8">
    <source>
        <dbReference type="EMBL" id="SUJ08139.1"/>
    </source>
</evidence>
<dbReference type="RefSeq" id="WP_103388257.1">
    <property type="nucleotide sequence ID" value="NZ_BKAV01000017.1"/>
</dbReference>
<evidence type="ECO:0000259" key="6">
    <source>
        <dbReference type="Pfam" id="PF12698"/>
    </source>
</evidence>
<feature type="transmembrane region" description="Helical" evidence="5">
    <location>
        <begin position="185"/>
        <end position="208"/>
    </location>
</feature>
<dbReference type="Pfam" id="PF12698">
    <property type="entry name" value="ABC2_membrane_3"/>
    <property type="match status" value="1"/>
</dbReference>
<feature type="domain" description="ABC-2 type transporter transmembrane" evidence="6">
    <location>
        <begin position="18"/>
        <end position="300"/>
    </location>
</feature>
<reference evidence="7 10" key="2">
    <citation type="submission" date="2019-07" db="EMBL/GenBank/DDBJ databases">
        <title>Whole genome shotgun sequence of Staphylococcus arlettae NBRC 109765.</title>
        <authorList>
            <person name="Hosoyama A."/>
            <person name="Uohara A."/>
            <person name="Ohji S."/>
            <person name="Ichikawa N."/>
        </authorList>
    </citation>
    <scope>NUCLEOTIDE SEQUENCE [LARGE SCALE GENOMIC DNA]</scope>
    <source>
        <strain evidence="7 10">NBRC 109765</strain>
    </source>
</reference>
<evidence type="ECO:0000256" key="1">
    <source>
        <dbReference type="ARBA" id="ARBA00004141"/>
    </source>
</evidence>
<dbReference type="AlphaFoldDB" id="A0A380BWW9"/>
<evidence type="ECO:0000256" key="5">
    <source>
        <dbReference type="SAM" id="Phobius"/>
    </source>
</evidence>
<keyword evidence="4 5" id="KW-0472">Membrane</keyword>
<dbReference type="EMBL" id="BKAV01000017">
    <property type="protein sequence ID" value="GEQ00557.1"/>
    <property type="molecule type" value="Genomic_DNA"/>
</dbReference>
<dbReference type="EMBL" id="UGZE01000001">
    <property type="protein sequence ID" value="SUJ08139.1"/>
    <property type="molecule type" value="Genomic_DNA"/>
</dbReference>
<dbReference type="InterPro" id="IPR013525">
    <property type="entry name" value="ABC2_TM"/>
</dbReference>
<evidence type="ECO:0000313" key="7">
    <source>
        <dbReference type="EMBL" id="GEQ00557.1"/>
    </source>
</evidence>
<gene>
    <name evidence="8" type="ORF">NCTC12413_00246</name>
    <name evidence="7" type="ORF">SAR03_15940</name>
</gene>
<dbReference type="OrthoDB" id="2456443at2"/>
<reference evidence="8 9" key="1">
    <citation type="submission" date="2018-06" db="EMBL/GenBank/DDBJ databases">
        <authorList>
            <consortium name="Pathogen Informatics"/>
            <person name="Doyle S."/>
        </authorList>
    </citation>
    <scope>NUCLEOTIDE SEQUENCE [LARGE SCALE GENOMIC DNA]</scope>
    <source>
        <strain evidence="8 9">NCTC12413</strain>
    </source>
</reference>
<dbReference type="GO" id="GO:0016020">
    <property type="term" value="C:membrane"/>
    <property type="evidence" value="ECO:0007669"/>
    <property type="project" value="UniProtKB-SubCell"/>
</dbReference>
<keyword evidence="10" id="KW-1185">Reference proteome</keyword>
<accession>A0A380BWW9</accession>
<feature type="transmembrane region" description="Helical" evidence="5">
    <location>
        <begin position="15"/>
        <end position="33"/>
    </location>
</feature>
<evidence type="ECO:0000313" key="10">
    <source>
        <dbReference type="Proteomes" id="UP000321598"/>
    </source>
</evidence>
<dbReference type="Proteomes" id="UP000254956">
    <property type="component" value="Unassembled WGS sequence"/>
</dbReference>
<evidence type="ECO:0000256" key="4">
    <source>
        <dbReference type="ARBA" id="ARBA00023136"/>
    </source>
</evidence>
<protein>
    <submittedName>
        <fullName evidence="7">ABC transporter</fullName>
    </submittedName>
    <submittedName>
        <fullName evidence="8">ABC-2 family transporter protein</fullName>
    </submittedName>
</protein>
<dbReference type="STRING" id="1212545.SARL_05867"/>
<proteinExistence type="predicted"/>
<evidence type="ECO:0000256" key="3">
    <source>
        <dbReference type="ARBA" id="ARBA00022989"/>
    </source>
</evidence>
<feature type="transmembrane region" description="Helical" evidence="5">
    <location>
        <begin position="284"/>
        <end position="304"/>
    </location>
</feature>
<organism evidence="8 9">
    <name type="scientific">Staphylococcus arlettae</name>
    <dbReference type="NCBI Taxonomy" id="29378"/>
    <lineage>
        <taxon>Bacteria</taxon>
        <taxon>Bacillati</taxon>
        <taxon>Bacillota</taxon>
        <taxon>Bacilli</taxon>
        <taxon>Bacillales</taxon>
        <taxon>Staphylococcaceae</taxon>
        <taxon>Staphylococcus</taxon>
    </lineage>
</organism>
<evidence type="ECO:0000256" key="2">
    <source>
        <dbReference type="ARBA" id="ARBA00022692"/>
    </source>
</evidence>
<name>A0A380BWW9_9STAP</name>